<feature type="non-terminal residue" evidence="2">
    <location>
        <position position="202"/>
    </location>
</feature>
<accession>A0A6J4MQU1</accession>
<sequence length="202" mass="21700">GAHRCGPTPPDGPKVLITAGRPRSARPDPAERPPRPKRRLQPGLGVPGARRARGRGPVLAEHRRRPSREAGQLAARHDHRAGGDRPAQPQGRLPRPVRRARQGLVGPGRGALAGPLLAPRHRDGLAADAAHGRRRGTRRLLLRDPPARDRVVPGGVRGPGGLHPDRGHHRRSPSGGRRRPWLRCAGPPSAGRGRAPRVLARL</sequence>
<name>A0A6J4MQU1_9ACTN</name>
<evidence type="ECO:0000256" key="1">
    <source>
        <dbReference type="SAM" id="MobiDB-lite"/>
    </source>
</evidence>
<feature type="non-terminal residue" evidence="2">
    <location>
        <position position="1"/>
    </location>
</feature>
<feature type="compositionally biased region" description="Basic residues" evidence="1">
    <location>
        <begin position="166"/>
        <end position="181"/>
    </location>
</feature>
<feature type="compositionally biased region" description="Basic and acidic residues" evidence="1">
    <location>
        <begin position="141"/>
        <end position="151"/>
    </location>
</feature>
<feature type="compositionally biased region" description="Low complexity" evidence="1">
    <location>
        <begin position="42"/>
        <end position="59"/>
    </location>
</feature>
<gene>
    <name evidence="2" type="ORF">AVDCRST_MAG47-273</name>
</gene>
<reference evidence="2" key="1">
    <citation type="submission" date="2020-02" db="EMBL/GenBank/DDBJ databases">
        <authorList>
            <person name="Meier V. D."/>
        </authorList>
    </citation>
    <scope>NUCLEOTIDE SEQUENCE</scope>
    <source>
        <strain evidence="2">AVDCRST_MAG47</strain>
    </source>
</reference>
<feature type="compositionally biased region" description="Basic and acidic residues" evidence="1">
    <location>
        <begin position="25"/>
        <end position="34"/>
    </location>
</feature>
<protein>
    <submittedName>
        <fullName evidence="2">Nitroreductase family protein</fullName>
    </submittedName>
</protein>
<evidence type="ECO:0000313" key="2">
    <source>
        <dbReference type="EMBL" id="CAA9361977.1"/>
    </source>
</evidence>
<dbReference type="AlphaFoldDB" id="A0A6J4MQU1"/>
<feature type="region of interest" description="Disordered" evidence="1">
    <location>
        <begin position="126"/>
        <end position="202"/>
    </location>
</feature>
<dbReference type="EMBL" id="CADCUK010000018">
    <property type="protein sequence ID" value="CAA9361977.1"/>
    <property type="molecule type" value="Genomic_DNA"/>
</dbReference>
<feature type="region of interest" description="Disordered" evidence="1">
    <location>
        <begin position="1"/>
        <end position="97"/>
    </location>
</feature>
<organism evidence="2">
    <name type="scientific">uncultured Nocardioidaceae bacterium</name>
    <dbReference type="NCBI Taxonomy" id="253824"/>
    <lineage>
        <taxon>Bacteria</taxon>
        <taxon>Bacillati</taxon>
        <taxon>Actinomycetota</taxon>
        <taxon>Actinomycetes</taxon>
        <taxon>Propionibacteriales</taxon>
        <taxon>Nocardioidaceae</taxon>
        <taxon>environmental samples</taxon>
    </lineage>
</organism>
<proteinExistence type="predicted"/>